<protein>
    <recommendedName>
        <fullName evidence="4">FHA domain-containing protein</fullName>
    </recommendedName>
</protein>
<keyword evidence="3" id="KW-1185">Reference proteome</keyword>
<evidence type="ECO:0000256" key="1">
    <source>
        <dbReference type="SAM" id="MobiDB-lite"/>
    </source>
</evidence>
<reference evidence="2 3" key="1">
    <citation type="submission" date="2016-10" db="EMBL/GenBank/DDBJ databases">
        <authorList>
            <person name="de Groot N.N."/>
        </authorList>
    </citation>
    <scope>NUCLEOTIDE SEQUENCE [LARGE SCALE GENOMIC DNA]</scope>
    <source>
        <strain evidence="3">P4-7,KCTC 19426,CECT 7604</strain>
    </source>
</reference>
<feature type="region of interest" description="Disordered" evidence="1">
    <location>
        <begin position="233"/>
        <end position="254"/>
    </location>
</feature>
<name>A0A1H0PBZ5_9ACTN</name>
<dbReference type="RefSeq" id="WP_157695400.1">
    <property type="nucleotide sequence ID" value="NZ_LT629710.1"/>
</dbReference>
<gene>
    <name evidence="2" type="ORF">SAMN04515671_2699</name>
</gene>
<sequence length="395" mass="41575">MTFVLFGQITVLGEVMAGRPPGAEQPLVDPAGRLVMRPGDGEQPDPTDLLSVAAGELEHPDDQGRVVFNSVGLQTVITRTASRLGLLAHSEAAGQWAGEILFPWITDLLVRPRAGRRDPGDIRILFLDPNLPASQAGRQYVDLVTTRHLAAADLAWELVQRIVAHRHTLLPASASDQHRQLAAVVTAGRRPATEPAWYGLPYAAVERPGAQEPEPSGSADHTMRIAASQIRSAPTVAGPSAWSPPGPAVPEVGPIPVGAPGEMITAVPGVGRAAEAGAHPTARRRDMGGTFRVELDSGEIVTVDSPTLFGRDPAPMDGEQAVLQAVPDMTFSFSKTHLLLTPSAAGIVVTDRHSTNGVLVEHGGQLSACPPGVPTPLTLPATLRLGGRRMLVTRA</sequence>
<dbReference type="Proteomes" id="UP000198741">
    <property type="component" value="Chromosome I"/>
</dbReference>
<dbReference type="SUPFAM" id="SSF49879">
    <property type="entry name" value="SMAD/FHA domain"/>
    <property type="match status" value="1"/>
</dbReference>
<evidence type="ECO:0008006" key="4">
    <source>
        <dbReference type="Google" id="ProtNLM"/>
    </source>
</evidence>
<dbReference type="InterPro" id="IPR008984">
    <property type="entry name" value="SMAD_FHA_dom_sf"/>
</dbReference>
<proteinExistence type="predicted"/>
<evidence type="ECO:0000313" key="3">
    <source>
        <dbReference type="Proteomes" id="UP000198741"/>
    </source>
</evidence>
<dbReference type="STRING" id="1090615.SAMN04515671_2699"/>
<dbReference type="OrthoDB" id="3254248at2"/>
<dbReference type="Gene3D" id="2.60.200.20">
    <property type="match status" value="1"/>
</dbReference>
<dbReference type="AlphaFoldDB" id="A0A1H0PBZ5"/>
<dbReference type="EMBL" id="LT629710">
    <property type="protein sequence ID" value="SDP02225.1"/>
    <property type="molecule type" value="Genomic_DNA"/>
</dbReference>
<accession>A0A1H0PBZ5</accession>
<evidence type="ECO:0000313" key="2">
    <source>
        <dbReference type="EMBL" id="SDP02225.1"/>
    </source>
</evidence>
<organism evidence="2 3">
    <name type="scientific">Nakamurella panacisegetis</name>
    <dbReference type="NCBI Taxonomy" id="1090615"/>
    <lineage>
        <taxon>Bacteria</taxon>
        <taxon>Bacillati</taxon>
        <taxon>Actinomycetota</taxon>
        <taxon>Actinomycetes</taxon>
        <taxon>Nakamurellales</taxon>
        <taxon>Nakamurellaceae</taxon>
        <taxon>Nakamurella</taxon>
    </lineage>
</organism>